<dbReference type="Proteomes" id="UP001172684">
    <property type="component" value="Unassembled WGS sequence"/>
</dbReference>
<comment type="caution">
    <text evidence="2">The sequence shown here is derived from an EMBL/GenBank/DDBJ whole genome shotgun (WGS) entry which is preliminary data.</text>
</comment>
<proteinExistence type="predicted"/>
<evidence type="ECO:0000313" key="2">
    <source>
        <dbReference type="EMBL" id="KAJ9656874.1"/>
    </source>
</evidence>
<protein>
    <submittedName>
        <fullName evidence="2">Uncharacterized protein</fullName>
    </submittedName>
</protein>
<feature type="region of interest" description="Disordered" evidence="1">
    <location>
        <begin position="147"/>
        <end position="251"/>
    </location>
</feature>
<reference evidence="2" key="1">
    <citation type="submission" date="2022-10" db="EMBL/GenBank/DDBJ databases">
        <title>Culturing micro-colonial fungi from biological soil crusts in the Mojave desert and describing Neophaeococcomyces mojavensis, and introducing the new genera and species Taxawa tesnikishii.</title>
        <authorList>
            <person name="Kurbessoian T."/>
            <person name="Stajich J.E."/>
        </authorList>
    </citation>
    <scope>NUCLEOTIDE SEQUENCE</scope>
    <source>
        <strain evidence="2">TK_1</strain>
    </source>
</reference>
<accession>A0ABQ9NGV9</accession>
<gene>
    <name evidence="2" type="ORF">H2201_008396</name>
</gene>
<name>A0ABQ9NGV9_9PEZI</name>
<organism evidence="2 3">
    <name type="scientific">Coniosporium apollinis</name>
    <dbReference type="NCBI Taxonomy" id="61459"/>
    <lineage>
        <taxon>Eukaryota</taxon>
        <taxon>Fungi</taxon>
        <taxon>Dikarya</taxon>
        <taxon>Ascomycota</taxon>
        <taxon>Pezizomycotina</taxon>
        <taxon>Dothideomycetes</taxon>
        <taxon>Dothideomycetes incertae sedis</taxon>
        <taxon>Coniosporium</taxon>
    </lineage>
</organism>
<feature type="compositionally biased region" description="Basic and acidic residues" evidence="1">
    <location>
        <begin position="231"/>
        <end position="244"/>
    </location>
</feature>
<keyword evidence="3" id="KW-1185">Reference proteome</keyword>
<evidence type="ECO:0000313" key="3">
    <source>
        <dbReference type="Proteomes" id="UP001172684"/>
    </source>
</evidence>
<dbReference type="EMBL" id="JAPDRL010000114">
    <property type="protein sequence ID" value="KAJ9656874.1"/>
    <property type="molecule type" value="Genomic_DNA"/>
</dbReference>
<sequence>MSISSFSSDRYLLDLHTHTQTQAENDVYNRTIHINHLVRYYGHSDWTSVPALEDSDLSMHDFNEVLHGPRGGKFILRQWVMFGEGERAFEVCRRGGRRVYVSVEVAIVKGLEEDRRRVEGVNGVGVALWGVMRRAMRMERGKGGTRWLDRAFRSDSVSIPPPTPSSASSSPSNGARVPSKTPPKQADKVPMPQPLPFQKPNPSISPKELNAFAVSQLTARSGPGAGAKSSRKMDPKVSWEERYRTRARKYA</sequence>
<evidence type="ECO:0000256" key="1">
    <source>
        <dbReference type="SAM" id="MobiDB-lite"/>
    </source>
</evidence>